<dbReference type="PANTHER" id="PTHR42924:SF11">
    <property type="entry name" value="POLYMERASE_HISTIDINOL PHOSPHATASE N-TERMINAL DOMAIN-CONTAINING PROTEIN"/>
    <property type="match status" value="1"/>
</dbReference>
<keyword evidence="3" id="KW-1185">Reference proteome</keyword>
<dbReference type="OrthoDB" id="9997at2"/>
<gene>
    <name evidence="2" type="ORF">F8566_21310</name>
</gene>
<dbReference type="SMART" id="SM00481">
    <property type="entry name" value="POLIIIAc"/>
    <property type="match status" value="1"/>
</dbReference>
<dbReference type="GO" id="GO:0004534">
    <property type="term" value="F:5'-3' RNA exonuclease activity"/>
    <property type="evidence" value="ECO:0007669"/>
    <property type="project" value="TreeGrafter"/>
</dbReference>
<dbReference type="InterPro" id="IPR004013">
    <property type="entry name" value="PHP_dom"/>
</dbReference>
<dbReference type="EMBL" id="WBMT01000009">
    <property type="protein sequence ID" value="KAB2347534.1"/>
    <property type="molecule type" value="Genomic_DNA"/>
</dbReference>
<feature type="non-terminal residue" evidence="2">
    <location>
        <position position="1"/>
    </location>
</feature>
<dbReference type="AlphaFoldDB" id="A0A6H9YY79"/>
<dbReference type="PANTHER" id="PTHR42924">
    <property type="entry name" value="EXONUCLEASE"/>
    <property type="match status" value="1"/>
</dbReference>
<sequence length="504" mass="55005">GPGRRRGGYLWLAGDHHLHSQYSNDAMFRVADQVRRGLAHGLDWLAITDHGNVPFVTHSVERVNADIRAAREEYGDRMLVFQGLEWNIPAAEHTTLMLAPGRSEAAFLREFVAKYDARVKDARPGTPQNEALAVEALRFLREAVRRRRIGDALVLPNHPSRQGIDSPHEIRAWRDAAPEIVIGMEGAPGHQAAGLPAPAMGRARGLYDGGPGTYSFPGYPAESYRTHGGFDWMTATVGGLWDSLLAEGRPWWITATSDGHQACGDWVKNPVDALDQKGYDDKPYDAEGHTFNNTGRFPDPVNAGMPITAYSSLPPGAYSKTWVGATGYGYRQVMEAMRAGRMWVCHGDLISGLDMRVRAKGGAGVPMGGRLAARRGSRVEVVIEITLTETPNHAGLMPKLARVDLIMGKVTGPAADRDTLRAPGTRVVKSWAVDQRAGTLTLRHTADVDGPCYFRLRGGDGKRTASGPFGPDMDPAGPVMDVVGKADPWEDLWFYANPVFVDVR</sequence>
<protein>
    <submittedName>
        <fullName evidence="2">PHP domain-containing protein</fullName>
    </submittedName>
</protein>
<accession>A0A6H9YY79</accession>
<proteinExistence type="predicted"/>
<reference evidence="2 3" key="1">
    <citation type="submission" date="2019-09" db="EMBL/GenBank/DDBJ databases">
        <title>Actinomadura physcomitrii sp. nov., a novel actinomycete isolated from moss [Physcomitrium sphaericum (Ludw) Fuernr].</title>
        <authorList>
            <person name="Zhuang X."/>
            <person name="Liu C."/>
        </authorList>
    </citation>
    <scope>NUCLEOTIDE SEQUENCE [LARGE SCALE GENOMIC DNA]</scope>
    <source>
        <strain evidence="2 3">HMC1</strain>
    </source>
</reference>
<dbReference type="InterPro" id="IPR003141">
    <property type="entry name" value="Pol/His_phosphatase_N"/>
</dbReference>
<name>A0A6H9YY79_9ACTN</name>
<dbReference type="CDD" id="cd07432">
    <property type="entry name" value="PHP_HisPPase"/>
    <property type="match status" value="1"/>
</dbReference>
<dbReference type="SUPFAM" id="SSF89550">
    <property type="entry name" value="PHP domain-like"/>
    <property type="match status" value="1"/>
</dbReference>
<evidence type="ECO:0000313" key="2">
    <source>
        <dbReference type="EMBL" id="KAB2347534.1"/>
    </source>
</evidence>
<dbReference type="InterPro" id="IPR016195">
    <property type="entry name" value="Pol/histidinol_Pase-like"/>
</dbReference>
<feature type="domain" description="Polymerase/histidinol phosphatase N-terminal" evidence="1">
    <location>
        <begin position="14"/>
        <end position="90"/>
    </location>
</feature>
<evidence type="ECO:0000313" key="3">
    <source>
        <dbReference type="Proteomes" id="UP000468735"/>
    </source>
</evidence>
<dbReference type="Gene3D" id="3.20.20.140">
    <property type="entry name" value="Metal-dependent hydrolases"/>
    <property type="match status" value="1"/>
</dbReference>
<dbReference type="GO" id="GO:0035312">
    <property type="term" value="F:5'-3' DNA exonuclease activity"/>
    <property type="evidence" value="ECO:0007669"/>
    <property type="project" value="TreeGrafter"/>
</dbReference>
<dbReference type="InterPro" id="IPR052018">
    <property type="entry name" value="PHP_domain"/>
</dbReference>
<dbReference type="Proteomes" id="UP000468735">
    <property type="component" value="Unassembled WGS sequence"/>
</dbReference>
<dbReference type="RefSeq" id="WP_151562482.1">
    <property type="nucleotide sequence ID" value="NZ_WBMT01000009.1"/>
</dbReference>
<dbReference type="Pfam" id="PF02811">
    <property type="entry name" value="PHP"/>
    <property type="match status" value="1"/>
</dbReference>
<evidence type="ECO:0000259" key="1">
    <source>
        <dbReference type="SMART" id="SM00481"/>
    </source>
</evidence>
<comment type="caution">
    <text evidence="2">The sequence shown here is derived from an EMBL/GenBank/DDBJ whole genome shotgun (WGS) entry which is preliminary data.</text>
</comment>
<organism evidence="2 3">
    <name type="scientific">Actinomadura rudentiformis</name>
    <dbReference type="NCBI Taxonomy" id="359158"/>
    <lineage>
        <taxon>Bacteria</taxon>
        <taxon>Bacillati</taxon>
        <taxon>Actinomycetota</taxon>
        <taxon>Actinomycetes</taxon>
        <taxon>Streptosporangiales</taxon>
        <taxon>Thermomonosporaceae</taxon>
        <taxon>Actinomadura</taxon>
    </lineage>
</organism>